<organism evidence="2 3">
    <name type="scientific">Stella humosa</name>
    <dbReference type="NCBI Taxonomy" id="94"/>
    <lineage>
        <taxon>Bacteria</taxon>
        <taxon>Pseudomonadati</taxon>
        <taxon>Pseudomonadota</taxon>
        <taxon>Alphaproteobacteria</taxon>
        <taxon>Rhodospirillales</taxon>
        <taxon>Stellaceae</taxon>
        <taxon>Stella</taxon>
    </lineage>
</organism>
<comment type="caution">
    <text evidence="2">The sequence shown here is derived from an EMBL/GenBank/DDBJ whole genome shotgun (WGS) entry which is preliminary data.</text>
</comment>
<accession>A0A3N1LCV0</accession>
<feature type="compositionally biased region" description="Pro residues" evidence="1">
    <location>
        <begin position="33"/>
        <end position="47"/>
    </location>
</feature>
<proteinExistence type="predicted"/>
<keyword evidence="3" id="KW-1185">Reference proteome</keyword>
<dbReference type="InterPro" id="IPR036909">
    <property type="entry name" value="Cyt_c-like_dom_sf"/>
</dbReference>
<evidence type="ECO:0000313" key="3">
    <source>
        <dbReference type="Proteomes" id="UP000278222"/>
    </source>
</evidence>
<gene>
    <name evidence="2" type="ORF">EDC65_2741</name>
</gene>
<protein>
    <recommendedName>
        <fullName evidence="4">Cytochrome c</fullName>
    </recommendedName>
</protein>
<dbReference type="OrthoDB" id="9805828at2"/>
<evidence type="ECO:0008006" key="4">
    <source>
        <dbReference type="Google" id="ProtNLM"/>
    </source>
</evidence>
<evidence type="ECO:0000256" key="1">
    <source>
        <dbReference type="SAM" id="MobiDB-lite"/>
    </source>
</evidence>
<reference evidence="2 3" key="1">
    <citation type="submission" date="2018-11" db="EMBL/GenBank/DDBJ databases">
        <title>Genomic Encyclopedia of Type Strains, Phase IV (KMG-IV): sequencing the most valuable type-strain genomes for metagenomic binning, comparative biology and taxonomic classification.</title>
        <authorList>
            <person name="Goeker M."/>
        </authorList>
    </citation>
    <scope>NUCLEOTIDE SEQUENCE [LARGE SCALE GENOMIC DNA]</scope>
    <source>
        <strain evidence="2 3">DSM 5900</strain>
    </source>
</reference>
<dbReference type="Gene3D" id="1.10.760.10">
    <property type="entry name" value="Cytochrome c-like domain"/>
    <property type="match status" value="1"/>
</dbReference>
<evidence type="ECO:0000313" key="2">
    <source>
        <dbReference type="EMBL" id="ROP90881.1"/>
    </source>
</evidence>
<name>A0A3N1LCV0_9PROT</name>
<dbReference type="RefSeq" id="WP_123690340.1">
    <property type="nucleotide sequence ID" value="NZ_RJKX01000014.1"/>
</dbReference>
<dbReference type="GO" id="GO:0020037">
    <property type="term" value="F:heme binding"/>
    <property type="evidence" value="ECO:0007669"/>
    <property type="project" value="InterPro"/>
</dbReference>
<dbReference type="AlphaFoldDB" id="A0A3N1LCV0"/>
<dbReference type="GO" id="GO:0009055">
    <property type="term" value="F:electron transfer activity"/>
    <property type="evidence" value="ECO:0007669"/>
    <property type="project" value="InterPro"/>
</dbReference>
<dbReference type="EMBL" id="RJKX01000014">
    <property type="protein sequence ID" value="ROP90881.1"/>
    <property type="molecule type" value="Genomic_DNA"/>
</dbReference>
<dbReference type="Proteomes" id="UP000278222">
    <property type="component" value="Unassembled WGS sequence"/>
</dbReference>
<feature type="region of interest" description="Disordered" evidence="1">
    <location>
        <begin position="29"/>
        <end position="68"/>
    </location>
</feature>
<feature type="compositionally biased region" description="Low complexity" evidence="1">
    <location>
        <begin position="48"/>
        <end position="64"/>
    </location>
</feature>
<dbReference type="SUPFAM" id="SSF46626">
    <property type="entry name" value="Cytochrome c"/>
    <property type="match status" value="1"/>
</dbReference>
<sequence>MAFGPARLATLCIALTVAVLGADKAGWLRDKPQPPAPPPVAARPAPAPAALAPAAREPTASAGAVPPGYVRDSADVPANLPEGPDREEIFWFCTACHSSDLVRRQGLTRERWDELLTWMTDRHGMAPLEGTERDKYLDYLSQALPPRRQRGFTNPFLNRE</sequence>